<dbReference type="EMBL" id="LVEA01000031">
    <property type="protein sequence ID" value="KYL04553.1"/>
    <property type="molecule type" value="Genomic_DNA"/>
</dbReference>
<keyword evidence="4 9" id="KW-0269">Exonuclease</keyword>
<evidence type="ECO:0000256" key="4">
    <source>
        <dbReference type="ARBA" id="ARBA00022839"/>
    </source>
</evidence>
<organism evidence="11 12">
    <name type="scientific">Fusobacterium necrophorum subsp. funduliforme</name>
    <dbReference type="NCBI Taxonomy" id="143387"/>
    <lineage>
        <taxon>Bacteria</taxon>
        <taxon>Fusobacteriati</taxon>
        <taxon>Fusobacteriota</taxon>
        <taxon>Fusobacteriia</taxon>
        <taxon>Fusobacteriales</taxon>
        <taxon>Fusobacteriaceae</taxon>
        <taxon>Fusobacterium</taxon>
    </lineage>
</organism>
<evidence type="ECO:0000256" key="9">
    <source>
        <dbReference type="RuleBase" id="RU365022"/>
    </source>
</evidence>
<dbReference type="eggNOG" id="COG1468">
    <property type="taxonomic scope" value="Bacteria"/>
</dbReference>
<keyword evidence="6 9" id="KW-0411">Iron-sulfur</keyword>
<dbReference type="GO" id="GO:0004527">
    <property type="term" value="F:exonuclease activity"/>
    <property type="evidence" value="ECO:0007669"/>
    <property type="project" value="UniProtKB-KW"/>
</dbReference>
<dbReference type="EC" id="3.1.12.1" evidence="9"/>
<evidence type="ECO:0000256" key="2">
    <source>
        <dbReference type="ARBA" id="ARBA00022723"/>
    </source>
</evidence>
<dbReference type="PANTHER" id="PTHR37168">
    <property type="entry name" value="CRISPR-ASSOCIATED EXONUCLEASE CAS4"/>
    <property type="match status" value="1"/>
</dbReference>
<evidence type="ECO:0000259" key="10">
    <source>
        <dbReference type="Pfam" id="PF01930"/>
    </source>
</evidence>
<dbReference type="GO" id="GO:0051536">
    <property type="term" value="F:iron-sulfur cluster binding"/>
    <property type="evidence" value="ECO:0007669"/>
    <property type="project" value="UniProtKB-KW"/>
</dbReference>
<evidence type="ECO:0000313" key="11">
    <source>
        <dbReference type="EMBL" id="KYL04553.1"/>
    </source>
</evidence>
<evidence type="ECO:0000256" key="8">
    <source>
        <dbReference type="ARBA" id="ARBA00023211"/>
    </source>
</evidence>
<comment type="caution">
    <text evidence="11">The sequence shown here is derived from an EMBL/GenBank/DDBJ whole genome shotgun (WGS) entry which is preliminary data.</text>
</comment>
<sequence>MKKEITGIMVYYYVVCQRKLWYFLHEIQMEADNSNVILGRLLEENTYTRDEKKIAIDGVINIDFFRAKKILHEIKKSKVMEEASILQVQYYLYYLEKKGLTGMKGILDYPLLKQKVEVELTEMDRKNLEKILSGIEKIMKSSVPPDLEKKSICKKCAYFDLCFV</sequence>
<dbReference type="Gene3D" id="3.90.320.10">
    <property type="match status" value="1"/>
</dbReference>
<dbReference type="AlphaFoldDB" id="A0A162IVT8"/>
<evidence type="ECO:0000256" key="7">
    <source>
        <dbReference type="ARBA" id="ARBA00023118"/>
    </source>
</evidence>
<evidence type="ECO:0000256" key="6">
    <source>
        <dbReference type="ARBA" id="ARBA00023014"/>
    </source>
</evidence>
<comment type="similarity">
    <text evidence="9">Belongs to the CRISPR-associated exonuclease Cas4 family.</text>
</comment>
<dbReference type="NCBIfam" id="TIGR00372">
    <property type="entry name" value="cas4"/>
    <property type="match status" value="1"/>
</dbReference>
<evidence type="ECO:0000313" key="12">
    <source>
        <dbReference type="Proteomes" id="UP000075816"/>
    </source>
</evidence>
<accession>A0A162IVT8</accession>
<name>A0A162IVT8_9FUSO</name>
<keyword evidence="7 9" id="KW-0051">Antiviral defense</keyword>
<keyword evidence="8 9" id="KW-0464">Manganese</keyword>
<keyword evidence="5 9" id="KW-0408">Iron</keyword>
<comment type="cofactor">
    <cofactor evidence="9">
        <name>iron-sulfur cluster</name>
        <dbReference type="ChEBI" id="CHEBI:30408"/>
    </cofactor>
</comment>
<dbReference type="KEGG" id="fnf:BSQ88_02750"/>
<comment type="function">
    <text evidence="9">CRISPR (clustered regularly interspaced short palindromic repeat) is an adaptive immune system that provides protection against mobile genetic elements (viruses, transposable elements and conjugative plasmids). CRISPR clusters contain sequences complementary to antecedent mobile elements and target invading nucleic acids. CRISPR clusters are transcribed and processed into CRISPR RNA (crRNA).</text>
</comment>
<feature type="domain" description="DUF83" evidence="10">
    <location>
        <begin position="6"/>
        <end position="163"/>
    </location>
</feature>
<gene>
    <name evidence="11" type="ORF">A2J07_04395</name>
</gene>
<reference evidence="11 12" key="1">
    <citation type="submission" date="2016-03" db="EMBL/GenBank/DDBJ databases">
        <title>Comparative genomics of human isolates of Fusobacterium necrophorum.</title>
        <authorList>
            <person name="Jensen A."/>
            <person name="Bank S."/>
            <person name="Andersen P.S."/>
            <person name="Kristensen L.H."/>
            <person name="Prag J."/>
        </authorList>
    </citation>
    <scope>NUCLEOTIDE SEQUENCE [LARGE SCALE GENOMIC DNA]</scope>
    <source>
        <strain evidence="11 12">LS_1264</strain>
    </source>
</reference>
<dbReference type="PANTHER" id="PTHR37168:SF1">
    <property type="entry name" value="CRISPR-ASSOCIATED EXONUCLEASE CAS4"/>
    <property type="match status" value="1"/>
</dbReference>
<dbReference type="InterPro" id="IPR022765">
    <property type="entry name" value="Dna2/Cas4_DUF83"/>
</dbReference>
<protein>
    <recommendedName>
        <fullName evidence="9">CRISPR-associated exonuclease Cas4</fullName>
        <ecNumber evidence="9">3.1.12.1</ecNumber>
    </recommendedName>
</protein>
<dbReference type="Proteomes" id="UP000075816">
    <property type="component" value="Unassembled WGS sequence"/>
</dbReference>
<dbReference type="InterPro" id="IPR011604">
    <property type="entry name" value="PDDEXK-like_dom_sf"/>
</dbReference>
<evidence type="ECO:0000256" key="3">
    <source>
        <dbReference type="ARBA" id="ARBA00022801"/>
    </source>
</evidence>
<dbReference type="GO" id="GO:0051607">
    <property type="term" value="P:defense response to virus"/>
    <property type="evidence" value="ECO:0007669"/>
    <property type="project" value="UniProtKB-KW"/>
</dbReference>
<comment type="cofactor">
    <cofactor evidence="9">
        <name>Mg(2+)</name>
        <dbReference type="ChEBI" id="CHEBI:18420"/>
    </cofactor>
    <cofactor evidence="9">
        <name>Mn(2+)</name>
        <dbReference type="ChEBI" id="CHEBI:29035"/>
    </cofactor>
    <text evidence="9">Mg(2+) or Mn(2+) required for ssDNA cleavage activity.</text>
</comment>
<dbReference type="Pfam" id="PF01930">
    <property type="entry name" value="Cas_Cas4"/>
    <property type="match status" value="1"/>
</dbReference>
<dbReference type="RefSeq" id="WP_005957169.1">
    <property type="nucleotide sequence ID" value="NZ_CAXOUJ010000028.1"/>
</dbReference>
<keyword evidence="3 9" id="KW-0378">Hydrolase</keyword>
<dbReference type="GO" id="GO:0046872">
    <property type="term" value="F:metal ion binding"/>
    <property type="evidence" value="ECO:0007669"/>
    <property type="project" value="UniProtKB-KW"/>
</dbReference>
<keyword evidence="1 9" id="KW-0540">Nuclease</keyword>
<keyword evidence="2 9" id="KW-0479">Metal-binding</keyword>
<evidence type="ECO:0000256" key="5">
    <source>
        <dbReference type="ARBA" id="ARBA00023004"/>
    </source>
</evidence>
<evidence type="ECO:0000256" key="1">
    <source>
        <dbReference type="ARBA" id="ARBA00022722"/>
    </source>
</evidence>
<dbReference type="InterPro" id="IPR013343">
    <property type="entry name" value="CRISPR-assoc_prot_Cas4"/>
</dbReference>
<proteinExistence type="inferred from homology"/>